<dbReference type="EMBL" id="QWEG01000017">
    <property type="protein sequence ID" value="RHW33330.1"/>
    <property type="molecule type" value="Genomic_DNA"/>
</dbReference>
<gene>
    <name evidence="1" type="ORF">D1B31_20665</name>
</gene>
<evidence type="ECO:0000313" key="1">
    <source>
        <dbReference type="EMBL" id="RHW33330.1"/>
    </source>
</evidence>
<sequence length="169" mass="19876">MTNQNSTIEFLKNNIAAIGKRRAKLRIQQHQRIDQERFVQVRERGKDQAVFQQIFHEKQTGLTQERLQSLLKQLDQSGVRLSVSRTMRDLMEYKQTIRDFLQEIVQNGYSLEQHNSFQQNGRDKKLILIKQVDTKLLELSDRVFDNQTSSVDILDKLGEIKGLLVNLYM</sequence>
<comment type="caution">
    <text evidence="1">The sequence shown here is derived from an EMBL/GenBank/DDBJ whole genome shotgun (WGS) entry which is preliminary data.</text>
</comment>
<name>A0A417YJT5_9BACI</name>
<dbReference type="InterPro" id="IPR024042">
    <property type="entry name" value="TM1646-like_dom_sf"/>
</dbReference>
<organism evidence="1 2">
    <name type="scientific">Neobacillus notoginsengisoli</name>
    <dbReference type="NCBI Taxonomy" id="1578198"/>
    <lineage>
        <taxon>Bacteria</taxon>
        <taxon>Bacillati</taxon>
        <taxon>Bacillota</taxon>
        <taxon>Bacilli</taxon>
        <taxon>Bacillales</taxon>
        <taxon>Bacillaceae</taxon>
        <taxon>Neobacillus</taxon>
    </lineage>
</organism>
<dbReference type="InterPro" id="IPR005585">
    <property type="entry name" value="DUF327"/>
</dbReference>
<dbReference type="Proteomes" id="UP000284416">
    <property type="component" value="Unassembled WGS sequence"/>
</dbReference>
<proteinExistence type="predicted"/>
<keyword evidence="2" id="KW-1185">Reference proteome</keyword>
<dbReference type="SUPFAM" id="SSF158397">
    <property type="entry name" value="TM1646-like"/>
    <property type="match status" value="1"/>
</dbReference>
<accession>A0A417YJT5</accession>
<protein>
    <submittedName>
        <fullName evidence="1">DUF327 family protein</fullName>
    </submittedName>
</protein>
<dbReference type="Pfam" id="PF03885">
    <property type="entry name" value="DUF327"/>
    <property type="match status" value="1"/>
</dbReference>
<reference evidence="1 2" key="1">
    <citation type="journal article" date="2017" name="Int. J. Syst. Evol. Microbiol.">
        <title>Bacillus notoginsengisoli sp. nov., a novel bacterium isolated from the rhizosphere of Panax notoginseng.</title>
        <authorList>
            <person name="Zhang M.Y."/>
            <person name="Cheng J."/>
            <person name="Cai Y."/>
            <person name="Zhang T.Y."/>
            <person name="Wu Y.Y."/>
            <person name="Manikprabhu D."/>
            <person name="Li W.J."/>
            <person name="Zhang Y.X."/>
        </authorList>
    </citation>
    <scope>NUCLEOTIDE SEQUENCE [LARGE SCALE GENOMIC DNA]</scope>
    <source>
        <strain evidence="1 2">JCM 30743</strain>
    </source>
</reference>
<dbReference type="Gene3D" id="1.20.120.490">
    <property type="entry name" value="Hypothetical protein TM1646-like domain"/>
    <property type="match status" value="1"/>
</dbReference>
<evidence type="ECO:0000313" key="2">
    <source>
        <dbReference type="Proteomes" id="UP000284416"/>
    </source>
</evidence>
<dbReference type="AlphaFoldDB" id="A0A417YJT5"/>